<reference evidence="1" key="1">
    <citation type="submission" date="2020-05" db="EMBL/GenBank/DDBJ databases">
        <title>Large-scale comparative analyses of tick genomes elucidate their genetic diversity and vector capacities.</title>
        <authorList>
            <person name="Jia N."/>
            <person name="Wang J."/>
            <person name="Shi W."/>
            <person name="Du L."/>
            <person name="Sun Y."/>
            <person name="Zhan W."/>
            <person name="Jiang J."/>
            <person name="Wang Q."/>
            <person name="Zhang B."/>
            <person name="Ji P."/>
            <person name="Sakyi L.B."/>
            <person name="Cui X."/>
            <person name="Yuan T."/>
            <person name="Jiang B."/>
            <person name="Yang W."/>
            <person name="Lam T.T.-Y."/>
            <person name="Chang Q."/>
            <person name="Ding S."/>
            <person name="Wang X."/>
            <person name="Zhu J."/>
            <person name="Ruan X."/>
            <person name="Zhao L."/>
            <person name="Wei J."/>
            <person name="Que T."/>
            <person name="Du C."/>
            <person name="Cheng J."/>
            <person name="Dai P."/>
            <person name="Han X."/>
            <person name="Huang E."/>
            <person name="Gao Y."/>
            <person name="Liu J."/>
            <person name="Shao H."/>
            <person name="Ye R."/>
            <person name="Li L."/>
            <person name="Wei W."/>
            <person name="Wang X."/>
            <person name="Wang C."/>
            <person name="Yang T."/>
            <person name="Huo Q."/>
            <person name="Li W."/>
            <person name="Guo W."/>
            <person name="Chen H."/>
            <person name="Zhou L."/>
            <person name="Ni X."/>
            <person name="Tian J."/>
            <person name="Zhou Y."/>
            <person name="Sheng Y."/>
            <person name="Liu T."/>
            <person name="Pan Y."/>
            <person name="Xia L."/>
            <person name="Li J."/>
            <person name="Zhao F."/>
            <person name="Cao W."/>
        </authorList>
    </citation>
    <scope>NUCLEOTIDE SEQUENCE</scope>
    <source>
        <strain evidence="1">Hyas-2018</strain>
    </source>
</reference>
<organism evidence="1 2">
    <name type="scientific">Hyalomma asiaticum</name>
    <name type="common">Tick</name>
    <dbReference type="NCBI Taxonomy" id="266040"/>
    <lineage>
        <taxon>Eukaryota</taxon>
        <taxon>Metazoa</taxon>
        <taxon>Ecdysozoa</taxon>
        <taxon>Arthropoda</taxon>
        <taxon>Chelicerata</taxon>
        <taxon>Arachnida</taxon>
        <taxon>Acari</taxon>
        <taxon>Parasitiformes</taxon>
        <taxon>Ixodida</taxon>
        <taxon>Ixodoidea</taxon>
        <taxon>Ixodidae</taxon>
        <taxon>Hyalomminae</taxon>
        <taxon>Hyalomma</taxon>
    </lineage>
</organism>
<proteinExistence type="predicted"/>
<comment type="caution">
    <text evidence="1">The sequence shown here is derived from an EMBL/GenBank/DDBJ whole genome shotgun (WGS) entry which is preliminary data.</text>
</comment>
<evidence type="ECO:0000313" key="2">
    <source>
        <dbReference type="Proteomes" id="UP000821845"/>
    </source>
</evidence>
<dbReference type="EMBL" id="CM023481">
    <property type="protein sequence ID" value="KAH6945339.1"/>
    <property type="molecule type" value="Genomic_DNA"/>
</dbReference>
<gene>
    <name evidence="1" type="ORF">HPB50_007903</name>
</gene>
<accession>A0ACB7TKG0</accession>
<dbReference type="Proteomes" id="UP000821845">
    <property type="component" value="Chromosome 1"/>
</dbReference>
<protein>
    <submittedName>
        <fullName evidence="1">Uncharacterized protein</fullName>
    </submittedName>
</protein>
<sequence>MDDTPPHRMVSPRPETENSGYRETDSRRGDLPFKSPPSPHSRESSQSRNVSTNKSGDFPESSETRSDVETYASTAKWTTEIMPGGGGVQQDGTAGAVSKESSTIEEEQACRYVDETEQETGGNPEGLASRSISRYRTKATICAKASTHTGISGCTSGVGTNADDIASSRMDDPERAQQKVSVAEHSSTECTEDSEIKSGSPMTNVEAVDAASSRVGDPSNKPVATAESRAKERESSEHGRCPIGSRYISAQPRCMTLEALPEGVEAPVPYTAVAQRLLQILFRERRKTAQTIARETSGETHDTMQEILAELRAPANRTIRECEQELVSSAAGTSQCDAERQAGTDTPVSQNDQSETSPSETEALDPGPGKPLECLINVPKESEHMASDSASKTSLEYKLSSPATVRHLGHETESPISETFSRDRWNEPPKPSTTISSNAPDLCSQITAKPPDYRQGQSSRSYIYPALHVFKKPSMSPLNLWPRKKCLIQSLTSAFSVVRKIAFEEQPPPLLEEATPSKELRDDSTEPAVKAEPSAPRKMPPRSATSAEQKKAPVSLQCLGKRSLSSESESTDEEIAGRPPTSRRHAEESRRAGESQDTSDESIPSPPVQTEYFFRAVELAPASATSEMKVVRPVVLRAPITAQTTAFKFVLGPTSVSEQAELAVGKLTESTSDRGTVTTGDNCSSDVDIISTSSTLRDAKHQLERDRTSPAYESDSLNTTDDERGGANEPSGDESDITVGALEQFFSVQNELWCTSSETSSDSSETSVNGRGGTVDGSGDTTSAVDPDSSNTTDDKESSRAASDAARFGAGCTSQHSCSYVGDAGTGGAIANTGSRRQQNHRFIKCRRRGRP</sequence>
<evidence type="ECO:0000313" key="1">
    <source>
        <dbReference type="EMBL" id="KAH6945339.1"/>
    </source>
</evidence>
<keyword evidence="2" id="KW-1185">Reference proteome</keyword>
<name>A0ACB7TKG0_HYAAI</name>